<dbReference type="Proteomes" id="UP000824025">
    <property type="component" value="Unassembled WGS sequence"/>
</dbReference>
<sequence length="154" mass="17633">MHELIGYIQRIASFAVCFIALLSHHHAPSVHKCRPQCSGTDTEKAVFRFVCIMRFCKKKKLKSANRHALINLIFRKFCARQFSDVSYETSGGTGSKHRSKNAVIRPFSLFGSYFVHTMGRLGLKQPKNPSKSRFLAFFGSDFRNFLRKILSEIV</sequence>
<protein>
    <submittedName>
        <fullName evidence="1">Uncharacterized protein</fullName>
    </submittedName>
</protein>
<organism evidence="1 2">
    <name type="scientific">Candidatus Borkfalkia avicola</name>
    <dbReference type="NCBI Taxonomy" id="2838503"/>
    <lineage>
        <taxon>Bacteria</taxon>
        <taxon>Bacillati</taxon>
        <taxon>Bacillota</taxon>
        <taxon>Clostridia</taxon>
        <taxon>Christensenellales</taxon>
        <taxon>Christensenellaceae</taxon>
        <taxon>Candidatus Borkfalkia</taxon>
    </lineage>
</organism>
<reference evidence="1" key="1">
    <citation type="journal article" date="2021" name="PeerJ">
        <title>Extensive microbial diversity within the chicken gut microbiome revealed by metagenomics and culture.</title>
        <authorList>
            <person name="Gilroy R."/>
            <person name="Ravi A."/>
            <person name="Getino M."/>
            <person name="Pursley I."/>
            <person name="Horton D.L."/>
            <person name="Alikhan N.F."/>
            <person name="Baker D."/>
            <person name="Gharbi K."/>
            <person name="Hall N."/>
            <person name="Watson M."/>
            <person name="Adriaenssens E.M."/>
            <person name="Foster-Nyarko E."/>
            <person name="Jarju S."/>
            <person name="Secka A."/>
            <person name="Antonio M."/>
            <person name="Oren A."/>
            <person name="Chaudhuri R.R."/>
            <person name="La Ragione R."/>
            <person name="Hildebrand F."/>
            <person name="Pallen M.J."/>
        </authorList>
    </citation>
    <scope>NUCLEOTIDE SEQUENCE</scope>
    <source>
        <strain evidence="1">CHK192-19661</strain>
    </source>
</reference>
<evidence type="ECO:0000313" key="1">
    <source>
        <dbReference type="EMBL" id="HIZ09511.1"/>
    </source>
</evidence>
<evidence type="ECO:0000313" key="2">
    <source>
        <dbReference type="Proteomes" id="UP000824025"/>
    </source>
</evidence>
<dbReference type="AlphaFoldDB" id="A0A9D2D6H7"/>
<dbReference type="EMBL" id="DXCF01000018">
    <property type="protein sequence ID" value="HIZ09511.1"/>
    <property type="molecule type" value="Genomic_DNA"/>
</dbReference>
<gene>
    <name evidence="1" type="ORF">H9726_03375</name>
</gene>
<comment type="caution">
    <text evidence="1">The sequence shown here is derived from an EMBL/GenBank/DDBJ whole genome shotgun (WGS) entry which is preliminary data.</text>
</comment>
<proteinExistence type="predicted"/>
<name>A0A9D2D6H7_9FIRM</name>
<accession>A0A9D2D6H7</accession>
<reference evidence="1" key="2">
    <citation type="submission" date="2021-04" db="EMBL/GenBank/DDBJ databases">
        <authorList>
            <person name="Gilroy R."/>
        </authorList>
    </citation>
    <scope>NUCLEOTIDE SEQUENCE</scope>
    <source>
        <strain evidence="1">CHK192-19661</strain>
    </source>
</reference>